<dbReference type="AlphaFoldDB" id="A0A8G2BK28"/>
<evidence type="ECO:0000313" key="6">
    <source>
        <dbReference type="Proteomes" id="UP000198615"/>
    </source>
</evidence>
<evidence type="ECO:0000256" key="2">
    <source>
        <dbReference type="ARBA" id="ARBA00022729"/>
    </source>
</evidence>
<dbReference type="PROSITE" id="PS51318">
    <property type="entry name" value="TAT"/>
    <property type="match status" value="1"/>
</dbReference>
<comment type="caution">
    <text evidence="5">The sequence shown here is derived from an EMBL/GenBank/DDBJ whole genome shotgun (WGS) entry which is preliminary data.</text>
</comment>
<feature type="domain" description="Leucine-binding protein" evidence="4">
    <location>
        <begin position="44"/>
        <end position="389"/>
    </location>
</feature>
<dbReference type="InterPro" id="IPR006311">
    <property type="entry name" value="TAT_signal"/>
</dbReference>
<dbReference type="RefSeq" id="WP_215906146.1">
    <property type="nucleotide sequence ID" value="NZ_FNBW01000011.1"/>
</dbReference>
<dbReference type="Gene3D" id="3.40.50.2300">
    <property type="match status" value="2"/>
</dbReference>
<evidence type="ECO:0000256" key="1">
    <source>
        <dbReference type="ARBA" id="ARBA00010062"/>
    </source>
</evidence>
<organism evidence="5 6">
    <name type="scientific">Thalassobaculum litoreum DSM 18839</name>
    <dbReference type="NCBI Taxonomy" id="1123362"/>
    <lineage>
        <taxon>Bacteria</taxon>
        <taxon>Pseudomonadati</taxon>
        <taxon>Pseudomonadota</taxon>
        <taxon>Alphaproteobacteria</taxon>
        <taxon>Rhodospirillales</taxon>
        <taxon>Thalassobaculaceae</taxon>
        <taxon>Thalassobaculum</taxon>
    </lineage>
</organism>
<evidence type="ECO:0000256" key="3">
    <source>
        <dbReference type="ARBA" id="ARBA00022970"/>
    </source>
</evidence>
<keyword evidence="3" id="KW-0029">Amino-acid transport</keyword>
<keyword evidence="6" id="KW-1185">Reference proteome</keyword>
<dbReference type="PANTHER" id="PTHR30483:SF37">
    <property type="entry name" value="ABC TRANSPORTER SUBSTRATE-BINDING PROTEIN"/>
    <property type="match status" value="1"/>
</dbReference>
<dbReference type="GO" id="GO:0006865">
    <property type="term" value="P:amino acid transport"/>
    <property type="evidence" value="ECO:0007669"/>
    <property type="project" value="UniProtKB-KW"/>
</dbReference>
<name>A0A8G2BK28_9PROT</name>
<dbReference type="EMBL" id="FNBW01000011">
    <property type="protein sequence ID" value="SDG15062.1"/>
    <property type="molecule type" value="Genomic_DNA"/>
</dbReference>
<gene>
    <name evidence="5" type="ORF">SAMN05660686_03518</name>
</gene>
<evidence type="ECO:0000259" key="4">
    <source>
        <dbReference type="Pfam" id="PF13458"/>
    </source>
</evidence>
<reference evidence="5 6" key="1">
    <citation type="submission" date="2016-10" db="EMBL/GenBank/DDBJ databases">
        <authorList>
            <person name="Varghese N."/>
            <person name="Submissions S."/>
        </authorList>
    </citation>
    <scope>NUCLEOTIDE SEQUENCE [LARGE SCALE GENOMIC DNA]</scope>
    <source>
        <strain evidence="5 6">DSM 18839</strain>
    </source>
</reference>
<keyword evidence="3" id="KW-0813">Transport</keyword>
<comment type="similarity">
    <text evidence="1">Belongs to the leucine-binding protein family.</text>
</comment>
<evidence type="ECO:0000313" key="5">
    <source>
        <dbReference type="EMBL" id="SDG15062.1"/>
    </source>
</evidence>
<dbReference type="CDD" id="cd06330">
    <property type="entry name" value="PBP1_As_SBP-like"/>
    <property type="match status" value="1"/>
</dbReference>
<dbReference type="InterPro" id="IPR051010">
    <property type="entry name" value="BCAA_transport"/>
</dbReference>
<dbReference type="PANTHER" id="PTHR30483">
    <property type="entry name" value="LEUCINE-SPECIFIC-BINDING PROTEIN"/>
    <property type="match status" value="1"/>
</dbReference>
<dbReference type="SUPFAM" id="SSF53822">
    <property type="entry name" value="Periplasmic binding protein-like I"/>
    <property type="match status" value="1"/>
</dbReference>
<dbReference type="InterPro" id="IPR028082">
    <property type="entry name" value="Peripla_BP_I"/>
</dbReference>
<accession>A0A8G2BK28</accession>
<dbReference type="InterPro" id="IPR028081">
    <property type="entry name" value="Leu-bd"/>
</dbReference>
<sequence>MKKSYSSPRRGLDRRTVLKGAAAAAAVGTGITGFPAYLKAANTPIKIGVPTILSGRVAILGESSVSAINNEIRKINEAGGIEGRTLEAVFRDSRGKPDEAARMTRDLVNNEGCEIILDAEASGASFAVNEVVRDMQQFCIHTNSETSSLTADPKNQVDWVFRSCRQGIHDAVGGGLVAAKVVKEKGLKKWATISPDYAYGRANTEEFMEYVKLFAPETEVITETWPKLFQPDYTENVTALLNAQPEVLYSCLWGGDLVAFFDQASLYGLFDQFTAFAVNLGDYPVLTAIKSRPAGVYSGSRYHKDIPDTPENEAWYESYMANSDVLPTNWAWQNAAAVNFVAEALKKTGGDADTMKMAEATAGLTIDSPFGVDGTLTIREEDHTLVNYMVGYSKTIVDEPYVVGFDQTAWSEIYKHEADWKKRNGYA</sequence>
<proteinExistence type="inferred from homology"/>
<dbReference type="Proteomes" id="UP000198615">
    <property type="component" value="Unassembled WGS sequence"/>
</dbReference>
<keyword evidence="2" id="KW-0732">Signal</keyword>
<protein>
    <submittedName>
        <fullName evidence="5">Branched-chain amino acid transport system substrate-binding protein</fullName>
    </submittedName>
</protein>
<dbReference type="Pfam" id="PF13458">
    <property type="entry name" value="Peripla_BP_6"/>
    <property type="match status" value="1"/>
</dbReference>